<evidence type="ECO:0000259" key="9">
    <source>
        <dbReference type="Pfam" id="PF17921"/>
    </source>
</evidence>
<dbReference type="Gene3D" id="1.10.340.70">
    <property type="match status" value="1"/>
</dbReference>
<gene>
    <name evidence="11" type="ORF">CRG98_032853</name>
</gene>
<dbReference type="FunFam" id="3.10.20.370:FF:000001">
    <property type="entry name" value="Retrovirus-related Pol polyprotein from transposon 17.6-like protein"/>
    <property type="match status" value="1"/>
</dbReference>
<dbReference type="FunFam" id="1.10.340.70:FF:000001">
    <property type="entry name" value="Retrovirus-related Pol polyprotein from transposon gypsy-like Protein"/>
    <property type="match status" value="1"/>
</dbReference>
<feature type="domain" description="Integrase zinc-binding" evidence="9">
    <location>
        <begin position="213"/>
        <end position="268"/>
    </location>
</feature>
<evidence type="ECO:0000256" key="4">
    <source>
        <dbReference type="ARBA" id="ARBA00022759"/>
    </source>
</evidence>
<evidence type="ECO:0000256" key="3">
    <source>
        <dbReference type="ARBA" id="ARBA00022722"/>
    </source>
</evidence>
<dbReference type="GO" id="GO:0004519">
    <property type="term" value="F:endonuclease activity"/>
    <property type="evidence" value="ECO:0007669"/>
    <property type="project" value="UniProtKB-KW"/>
</dbReference>
<keyword evidence="5" id="KW-0378">Hydrolase</keyword>
<keyword evidence="4" id="KW-0255">Endonuclease</keyword>
<organism evidence="11 12">
    <name type="scientific">Punica granatum</name>
    <name type="common">Pomegranate</name>
    <dbReference type="NCBI Taxonomy" id="22663"/>
    <lineage>
        <taxon>Eukaryota</taxon>
        <taxon>Viridiplantae</taxon>
        <taxon>Streptophyta</taxon>
        <taxon>Embryophyta</taxon>
        <taxon>Tracheophyta</taxon>
        <taxon>Spermatophyta</taxon>
        <taxon>Magnoliopsida</taxon>
        <taxon>eudicotyledons</taxon>
        <taxon>Gunneridae</taxon>
        <taxon>Pentapetalae</taxon>
        <taxon>rosids</taxon>
        <taxon>malvids</taxon>
        <taxon>Myrtales</taxon>
        <taxon>Lythraceae</taxon>
        <taxon>Punica</taxon>
    </lineage>
</organism>
<evidence type="ECO:0000256" key="6">
    <source>
        <dbReference type="ARBA" id="ARBA00022918"/>
    </source>
</evidence>
<dbReference type="PANTHER" id="PTHR35046">
    <property type="entry name" value="ZINC KNUCKLE (CCHC-TYPE) FAMILY PROTEIN"/>
    <property type="match status" value="1"/>
</dbReference>
<dbReference type="Pfam" id="PF24626">
    <property type="entry name" value="SH3_Tf2-1"/>
    <property type="match status" value="1"/>
</dbReference>
<evidence type="ECO:0000256" key="1">
    <source>
        <dbReference type="ARBA" id="ARBA00022679"/>
    </source>
</evidence>
<dbReference type="Pfam" id="PF17917">
    <property type="entry name" value="RT_RNaseH"/>
    <property type="match status" value="1"/>
</dbReference>
<dbReference type="PANTHER" id="PTHR35046:SF9">
    <property type="entry name" value="RNA-DIRECTED DNA POLYMERASE"/>
    <property type="match status" value="1"/>
</dbReference>
<dbReference type="InterPro" id="IPR056924">
    <property type="entry name" value="SH3_Tf2-1"/>
</dbReference>
<dbReference type="InterPro" id="IPR041373">
    <property type="entry name" value="RT_RNaseH"/>
</dbReference>
<proteinExistence type="predicted"/>
<dbReference type="STRING" id="22663.A0A2I0ITL9"/>
<dbReference type="AlphaFoldDB" id="A0A2I0ITL9"/>
<dbReference type="Gene3D" id="3.10.20.370">
    <property type="match status" value="1"/>
</dbReference>
<dbReference type="EMBL" id="PGOL01002588">
    <property type="protein sequence ID" value="PKI46756.1"/>
    <property type="molecule type" value="Genomic_DNA"/>
</dbReference>
<dbReference type="Proteomes" id="UP000233551">
    <property type="component" value="Unassembled WGS sequence"/>
</dbReference>
<dbReference type="SUPFAM" id="SSF56672">
    <property type="entry name" value="DNA/RNA polymerases"/>
    <property type="match status" value="1"/>
</dbReference>
<feature type="region of interest" description="Disordered" evidence="7">
    <location>
        <begin position="355"/>
        <end position="390"/>
    </location>
</feature>
<dbReference type="GO" id="GO:0016787">
    <property type="term" value="F:hydrolase activity"/>
    <property type="evidence" value="ECO:0007669"/>
    <property type="project" value="UniProtKB-KW"/>
</dbReference>
<reference evidence="11 12" key="1">
    <citation type="submission" date="2017-11" db="EMBL/GenBank/DDBJ databases">
        <title>De-novo sequencing of pomegranate (Punica granatum L.) genome.</title>
        <authorList>
            <person name="Akparov Z."/>
            <person name="Amiraslanov A."/>
            <person name="Hajiyeva S."/>
            <person name="Abbasov M."/>
            <person name="Kaur K."/>
            <person name="Hamwieh A."/>
            <person name="Solovyev V."/>
            <person name="Salamov A."/>
            <person name="Braich B."/>
            <person name="Kosarev P."/>
            <person name="Mahmoud A."/>
            <person name="Hajiyev E."/>
            <person name="Babayeva S."/>
            <person name="Izzatullayeva V."/>
            <person name="Mammadov A."/>
            <person name="Mammadov A."/>
            <person name="Sharifova S."/>
            <person name="Ojaghi J."/>
            <person name="Eynullazada K."/>
            <person name="Bayramov B."/>
            <person name="Abdulazimova A."/>
            <person name="Shahmuradov I."/>
        </authorList>
    </citation>
    <scope>NUCLEOTIDE SEQUENCE [LARGE SCALE GENOMIC DNA]</scope>
    <source>
        <strain evidence="12">cv. AG2017</strain>
        <tissue evidence="11">Leaf</tissue>
    </source>
</reference>
<evidence type="ECO:0000256" key="2">
    <source>
        <dbReference type="ARBA" id="ARBA00022695"/>
    </source>
</evidence>
<keyword evidence="6" id="KW-0695">RNA-directed DNA polymerase</keyword>
<evidence type="ECO:0000313" key="11">
    <source>
        <dbReference type="EMBL" id="PKI46756.1"/>
    </source>
</evidence>
<feature type="domain" description="Reverse transcriptase RNase H-like" evidence="8">
    <location>
        <begin position="32"/>
        <end position="129"/>
    </location>
</feature>
<evidence type="ECO:0000259" key="8">
    <source>
        <dbReference type="Pfam" id="PF17917"/>
    </source>
</evidence>
<keyword evidence="12" id="KW-1185">Reference proteome</keyword>
<accession>A0A2I0ITL9</accession>
<protein>
    <recommendedName>
        <fullName evidence="13">Integrase zinc-binding domain-containing protein</fullName>
    </recommendedName>
</protein>
<dbReference type="InterPro" id="IPR043502">
    <property type="entry name" value="DNA/RNA_pol_sf"/>
</dbReference>
<evidence type="ECO:0000256" key="5">
    <source>
        <dbReference type="ARBA" id="ARBA00022801"/>
    </source>
</evidence>
<evidence type="ECO:0000313" key="12">
    <source>
        <dbReference type="Proteomes" id="UP000233551"/>
    </source>
</evidence>
<keyword evidence="2" id="KW-0548">Nucleotidyltransferase</keyword>
<dbReference type="InterPro" id="IPR041588">
    <property type="entry name" value="Integrase_H2C2"/>
</dbReference>
<keyword evidence="3" id="KW-0540">Nuclease</keyword>
<feature type="non-terminal residue" evidence="11">
    <location>
        <position position="1"/>
    </location>
</feature>
<evidence type="ECO:0008006" key="13">
    <source>
        <dbReference type="Google" id="ProtNLM"/>
    </source>
</evidence>
<name>A0A2I0ITL9_PUNGR</name>
<keyword evidence="1" id="KW-0808">Transferase</keyword>
<evidence type="ECO:0000256" key="7">
    <source>
        <dbReference type="SAM" id="MobiDB-lite"/>
    </source>
</evidence>
<dbReference type="CDD" id="cd09274">
    <property type="entry name" value="RNase_HI_RT_Ty3"/>
    <property type="match status" value="1"/>
</dbReference>
<sequence>KGTEFKWGESAQRSFESIKDKLCAAPNLALPDFSKMFEIDCDASGVGIGAVLMQDKRPIAYFSERLSGASLNYSTYDKEFYALIRALETWEHYLLPKEFIIHTDHESLKHLKGQNKLNRRHAKWVEYLEIFPYVIKYKQRNINVVADALSRRCALISLMNAKLLGFELIKSQYVDDPYFSPIRLACDKGAVDGYYLHDGYLYKLGKLCIPSGSVRELIVREAHAGGLAGHFGEKKTLKMVKEHFYWPKMIRDVHRIIEWCITCKKAKSKEAPHGLYMPMPVPDQPWIDLSDLVWIHLRKERFPSKRKSKLMPRAEGPFLVKEKVNDNAYKIELPDDYNVSATFNVRDLTPYFEDEEDMDLRANPSELGGDDVPKNAVQDEARSSSGPITRSMAKKLVATLPGPFTLLNLSQQS</sequence>
<dbReference type="GO" id="GO:0003964">
    <property type="term" value="F:RNA-directed DNA polymerase activity"/>
    <property type="evidence" value="ECO:0007669"/>
    <property type="project" value="UniProtKB-KW"/>
</dbReference>
<feature type="compositionally biased region" description="Basic and acidic residues" evidence="7">
    <location>
        <begin position="371"/>
        <end position="382"/>
    </location>
</feature>
<comment type="caution">
    <text evidence="11">The sequence shown here is derived from an EMBL/GenBank/DDBJ whole genome shotgun (WGS) entry which is preliminary data.</text>
</comment>
<feature type="domain" description="Tf2-1-like SH3-like" evidence="10">
    <location>
        <begin position="291"/>
        <end position="351"/>
    </location>
</feature>
<evidence type="ECO:0000259" key="10">
    <source>
        <dbReference type="Pfam" id="PF24626"/>
    </source>
</evidence>
<dbReference type="Pfam" id="PF17921">
    <property type="entry name" value="Integrase_H2C2"/>
    <property type="match status" value="1"/>
</dbReference>